<dbReference type="PROSITE" id="PS51257">
    <property type="entry name" value="PROKAR_LIPOPROTEIN"/>
    <property type="match status" value="1"/>
</dbReference>
<dbReference type="EMBL" id="CP118246">
    <property type="protein sequence ID" value="WDR03664.1"/>
    <property type="molecule type" value="Genomic_DNA"/>
</dbReference>
<proteinExistence type="predicted"/>
<evidence type="ECO:0000313" key="3">
    <source>
        <dbReference type="EMBL" id="WDR03664.1"/>
    </source>
</evidence>
<name>A0ABY7YQX6_9HYPH</name>
<dbReference type="Proteomes" id="UP001220530">
    <property type="component" value="Chromosome"/>
</dbReference>
<dbReference type="RefSeq" id="WP_282220054.1">
    <property type="nucleotide sequence ID" value="NZ_CP118246.1"/>
</dbReference>
<evidence type="ECO:0000313" key="4">
    <source>
        <dbReference type="Proteomes" id="UP001220530"/>
    </source>
</evidence>
<evidence type="ECO:0008006" key="5">
    <source>
        <dbReference type="Google" id="ProtNLM"/>
    </source>
</evidence>
<reference evidence="3 4" key="1">
    <citation type="submission" date="2023-02" db="EMBL/GenBank/DDBJ databases">
        <title>Devosia algicola sp. nov., isolated from the phycosphere of marine algae.</title>
        <authorList>
            <person name="Kim J.M."/>
            <person name="Lee J.K."/>
            <person name="Choi B.J."/>
            <person name="Bayburt H."/>
            <person name="Jeon C.O."/>
        </authorList>
    </citation>
    <scope>NUCLEOTIDE SEQUENCE [LARGE SCALE GENOMIC DNA]</scope>
    <source>
        <strain evidence="3 4">G20-9</strain>
    </source>
</reference>
<feature type="chain" id="PRO_5046251331" description="Lipoprotein" evidence="2">
    <location>
        <begin position="28"/>
        <end position="76"/>
    </location>
</feature>
<accession>A0ABY7YQX6</accession>
<keyword evidence="2" id="KW-0732">Signal</keyword>
<feature type="region of interest" description="Disordered" evidence="1">
    <location>
        <begin position="57"/>
        <end position="76"/>
    </location>
</feature>
<organism evidence="3 4">
    <name type="scientific">Devosia algicola</name>
    <dbReference type="NCBI Taxonomy" id="3026418"/>
    <lineage>
        <taxon>Bacteria</taxon>
        <taxon>Pseudomonadati</taxon>
        <taxon>Pseudomonadota</taxon>
        <taxon>Alphaproteobacteria</taxon>
        <taxon>Hyphomicrobiales</taxon>
        <taxon>Devosiaceae</taxon>
        <taxon>Devosia</taxon>
    </lineage>
</organism>
<gene>
    <name evidence="3" type="ORF">PSQ19_06225</name>
</gene>
<evidence type="ECO:0000256" key="2">
    <source>
        <dbReference type="SAM" id="SignalP"/>
    </source>
</evidence>
<evidence type="ECO:0000256" key="1">
    <source>
        <dbReference type="SAM" id="MobiDB-lite"/>
    </source>
</evidence>
<feature type="signal peptide" evidence="2">
    <location>
        <begin position="1"/>
        <end position="27"/>
    </location>
</feature>
<sequence>MADIKTKLIAALALGAALTGCASTTHASHERIPGVVNVVSMDRDGRLIYQPISDFTGSTPADAMQSISDGPMKAPE</sequence>
<protein>
    <recommendedName>
        <fullName evidence="5">Lipoprotein</fullName>
    </recommendedName>
</protein>
<keyword evidence="4" id="KW-1185">Reference proteome</keyword>